<keyword evidence="2" id="KW-1185">Reference proteome</keyword>
<dbReference type="AlphaFoldDB" id="A0A7W7W0X4"/>
<dbReference type="RefSeq" id="WP_184947124.1">
    <property type="nucleotide sequence ID" value="NZ_JACHJV010000004.1"/>
</dbReference>
<organism evidence="1 2">
    <name type="scientific">Kitasatospora kifunensis</name>
    <name type="common">Streptomyces kifunensis</name>
    <dbReference type="NCBI Taxonomy" id="58351"/>
    <lineage>
        <taxon>Bacteria</taxon>
        <taxon>Bacillati</taxon>
        <taxon>Actinomycetota</taxon>
        <taxon>Actinomycetes</taxon>
        <taxon>Kitasatosporales</taxon>
        <taxon>Streptomycetaceae</taxon>
        <taxon>Kitasatospora</taxon>
    </lineage>
</organism>
<accession>A0A7W7W0X4</accession>
<dbReference type="Proteomes" id="UP000540506">
    <property type="component" value="Unassembled WGS sequence"/>
</dbReference>
<proteinExistence type="predicted"/>
<gene>
    <name evidence="1" type="ORF">FHR34_008199</name>
</gene>
<evidence type="ECO:0000313" key="1">
    <source>
        <dbReference type="EMBL" id="MBB4929100.1"/>
    </source>
</evidence>
<name>A0A7W7W0X4_KITKI</name>
<dbReference type="EMBL" id="JACHJV010000004">
    <property type="protein sequence ID" value="MBB4929100.1"/>
    <property type="molecule type" value="Genomic_DNA"/>
</dbReference>
<protein>
    <submittedName>
        <fullName evidence="1">Uncharacterized protein</fullName>
    </submittedName>
</protein>
<evidence type="ECO:0000313" key="2">
    <source>
        <dbReference type="Proteomes" id="UP000540506"/>
    </source>
</evidence>
<comment type="caution">
    <text evidence="1">The sequence shown here is derived from an EMBL/GenBank/DDBJ whole genome shotgun (WGS) entry which is preliminary data.</text>
</comment>
<sequence length="57" mass="6114">MAQPDCITCFGYALAESDVLQHEAQAGSSFDDWYEALTGMRDAHVERAHPGGAATDV</sequence>
<reference evidence="1 2" key="1">
    <citation type="submission" date="2020-08" db="EMBL/GenBank/DDBJ databases">
        <title>Sequencing the genomes of 1000 actinobacteria strains.</title>
        <authorList>
            <person name="Klenk H.-P."/>
        </authorList>
    </citation>
    <scope>NUCLEOTIDE SEQUENCE [LARGE SCALE GENOMIC DNA]</scope>
    <source>
        <strain evidence="1 2">DSM 41654</strain>
    </source>
</reference>